<dbReference type="Proteomes" id="UP000612899">
    <property type="component" value="Unassembled WGS sequence"/>
</dbReference>
<comment type="caution">
    <text evidence="1">The sequence shown here is derived from an EMBL/GenBank/DDBJ whole genome shotgun (WGS) entry which is preliminary data.</text>
</comment>
<evidence type="ECO:0000313" key="2">
    <source>
        <dbReference type="Proteomes" id="UP000612899"/>
    </source>
</evidence>
<organism evidence="1 2">
    <name type="scientific">Rhizocola hellebori</name>
    <dbReference type="NCBI Taxonomy" id="1392758"/>
    <lineage>
        <taxon>Bacteria</taxon>
        <taxon>Bacillati</taxon>
        <taxon>Actinomycetota</taxon>
        <taxon>Actinomycetes</taxon>
        <taxon>Micromonosporales</taxon>
        <taxon>Micromonosporaceae</taxon>
        <taxon>Rhizocola</taxon>
    </lineage>
</organism>
<accession>A0A8J3Q527</accession>
<gene>
    <name evidence="1" type="ORF">Rhe02_19380</name>
</gene>
<dbReference type="EMBL" id="BONY01000009">
    <property type="protein sequence ID" value="GIH03871.1"/>
    <property type="molecule type" value="Genomic_DNA"/>
</dbReference>
<name>A0A8J3Q527_9ACTN</name>
<evidence type="ECO:0000313" key="1">
    <source>
        <dbReference type="EMBL" id="GIH03871.1"/>
    </source>
</evidence>
<proteinExistence type="predicted"/>
<dbReference type="AlphaFoldDB" id="A0A8J3Q527"/>
<sequence length="87" mass="9639">MWCDGLIPEIYDLQGDPPGVHGRAYCGPSGQEHWQFTLLIGDGVNTAEDIDWLSLLPPAEVTGWLSPHIRDRRLVIEPSAAYPDSQP</sequence>
<reference evidence="1" key="1">
    <citation type="submission" date="2021-01" db="EMBL/GenBank/DDBJ databases">
        <title>Whole genome shotgun sequence of Rhizocola hellebori NBRC 109834.</title>
        <authorList>
            <person name="Komaki H."/>
            <person name="Tamura T."/>
        </authorList>
    </citation>
    <scope>NUCLEOTIDE SEQUENCE</scope>
    <source>
        <strain evidence="1">NBRC 109834</strain>
    </source>
</reference>
<protein>
    <submittedName>
        <fullName evidence="1">Uncharacterized protein</fullName>
    </submittedName>
</protein>
<keyword evidence="2" id="KW-1185">Reference proteome</keyword>